<proteinExistence type="predicted"/>
<dbReference type="InParanoid" id="A8N0B8"/>
<dbReference type="PANTHER" id="PTHR34815:SF2">
    <property type="entry name" value="N-ACETYLTRANSFERASE DOMAIN-CONTAINING PROTEIN"/>
    <property type="match status" value="1"/>
</dbReference>
<organism evidence="2 3">
    <name type="scientific">Coprinopsis cinerea (strain Okayama-7 / 130 / ATCC MYA-4618 / FGSC 9003)</name>
    <name type="common">Inky cap fungus</name>
    <name type="synonym">Hormographiella aspergillata</name>
    <dbReference type="NCBI Taxonomy" id="240176"/>
    <lineage>
        <taxon>Eukaryota</taxon>
        <taxon>Fungi</taxon>
        <taxon>Dikarya</taxon>
        <taxon>Basidiomycota</taxon>
        <taxon>Agaricomycotina</taxon>
        <taxon>Agaricomycetes</taxon>
        <taxon>Agaricomycetidae</taxon>
        <taxon>Agaricales</taxon>
        <taxon>Agaricineae</taxon>
        <taxon>Psathyrellaceae</taxon>
        <taxon>Coprinopsis</taxon>
    </lineage>
</organism>
<dbReference type="GeneID" id="6004744"/>
<accession>A8N0B8</accession>
<dbReference type="VEuPathDB" id="FungiDB:CC1G_12156"/>
<evidence type="ECO:0000313" key="3">
    <source>
        <dbReference type="Proteomes" id="UP000001861"/>
    </source>
</evidence>
<reference evidence="2 3" key="1">
    <citation type="journal article" date="2010" name="Proc. Natl. Acad. Sci. U.S.A.">
        <title>Insights into evolution of multicellular fungi from the assembled chromosomes of the mushroom Coprinopsis cinerea (Coprinus cinereus).</title>
        <authorList>
            <person name="Stajich J.E."/>
            <person name="Wilke S.K."/>
            <person name="Ahren D."/>
            <person name="Au C.H."/>
            <person name="Birren B.W."/>
            <person name="Borodovsky M."/>
            <person name="Burns C."/>
            <person name="Canback B."/>
            <person name="Casselton L.A."/>
            <person name="Cheng C.K."/>
            <person name="Deng J."/>
            <person name="Dietrich F.S."/>
            <person name="Fargo D.C."/>
            <person name="Farman M.L."/>
            <person name="Gathman A.C."/>
            <person name="Goldberg J."/>
            <person name="Guigo R."/>
            <person name="Hoegger P.J."/>
            <person name="Hooker J.B."/>
            <person name="Huggins A."/>
            <person name="James T.Y."/>
            <person name="Kamada T."/>
            <person name="Kilaru S."/>
            <person name="Kodira C."/>
            <person name="Kues U."/>
            <person name="Kupfer D."/>
            <person name="Kwan H.S."/>
            <person name="Lomsadze A."/>
            <person name="Li W."/>
            <person name="Lilly W.W."/>
            <person name="Ma L.J."/>
            <person name="Mackey A.J."/>
            <person name="Manning G."/>
            <person name="Martin F."/>
            <person name="Muraguchi H."/>
            <person name="Natvig D.O."/>
            <person name="Palmerini H."/>
            <person name="Ramesh M.A."/>
            <person name="Rehmeyer C.J."/>
            <person name="Roe B.A."/>
            <person name="Shenoy N."/>
            <person name="Stanke M."/>
            <person name="Ter-Hovhannisyan V."/>
            <person name="Tunlid A."/>
            <person name="Velagapudi R."/>
            <person name="Vision T.J."/>
            <person name="Zeng Q."/>
            <person name="Zolan M.E."/>
            <person name="Pukkila P.J."/>
        </authorList>
    </citation>
    <scope>NUCLEOTIDE SEQUENCE [LARGE SCALE GENOMIC DNA]</scope>
    <source>
        <strain evidence="3">Okayama-7 / 130 / ATCC MYA-4618 / FGSC 9003</strain>
    </source>
</reference>
<dbReference type="Pfam" id="PF22998">
    <property type="entry name" value="GNAT_LYC1-like"/>
    <property type="match status" value="1"/>
</dbReference>
<sequence>MPTDLSRYSLFMAKPAQAEEAQKRSFEQWGKYMTLEEYLGRDARVQRSTVGKDGQFVAWVLAPRDDPTTLDFMCACKTFRREVVITKGTGSNSSTETGVGYGIASVYTPPEKRKKGYRKHMMQLLHWVLLRPEALPKFPQEWGAPPTRHEGLGDGSVSVLYSVVGTRFYQSCGLLQESDDGWVTAENRASTVWKVDPLAKWAKDRPAQEAIKWEWLDRDCILAVWEKDSSAIREEMTQVQLRDGVQAGFSFIPGSGLGEFQHLHVHSFIEKQDPKPQFFGVAIGEEQGASSHAYASWTFSYYPRAGKMIITRLHAPATLISELLAQIAEYSKALCMETLEVWNLPEELLPVAHEAGGVTTTLDRHIPCMKWYGPENVEWVNNQK</sequence>
<dbReference type="AlphaFoldDB" id="A8N0B8"/>
<dbReference type="OMA" id="WIANERF"/>
<dbReference type="InterPro" id="IPR053013">
    <property type="entry name" value="LAT"/>
</dbReference>
<protein>
    <recommendedName>
        <fullName evidence="1">LYC1 C-terminal domain-containing protein</fullName>
    </recommendedName>
</protein>
<name>A8N0B8_COPC7</name>
<dbReference type="PANTHER" id="PTHR34815">
    <property type="entry name" value="LYSINE ACETYLTRANSFERASE"/>
    <property type="match status" value="1"/>
</dbReference>
<dbReference type="OrthoDB" id="2020070at2759"/>
<dbReference type="InterPro" id="IPR055100">
    <property type="entry name" value="GNAT_LYC1-like"/>
</dbReference>
<dbReference type="RefSeq" id="XP_001828315.1">
    <property type="nucleotide sequence ID" value="XM_001828263.1"/>
</dbReference>
<feature type="domain" description="LYC1 C-terminal" evidence="1">
    <location>
        <begin position="206"/>
        <end position="384"/>
    </location>
</feature>
<keyword evidence="3" id="KW-1185">Reference proteome</keyword>
<comment type="caution">
    <text evidence="2">The sequence shown here is derived from an EMBL/GenBank/DDBJ whole genome shotgun (WGS) entry which is preliminary data.</text>
</comment>
<evidence type="ECO:0000259" key="1">
    <source>
        <dbReference type="Pfam" id="PF22998"/>
    </source>
</evidence>
<dbReference type="EMBL" id="AACS02000001">
    <property type="protein sequence ID" value="EAU93492.1"/>
    <property type="molecule type" value="Genomic_DNA"/>
</dbReference>
<dbReference type="eggNOG" id="ENOG502S41G">
    <property type="taxonomic scope" value="Eukaryota"/>
</dbReference>
<dbReference type="Proteomes" id="UP000001861">
    <property type="component" value="Unassembled WGS sequence"/>
</dbReference>
<evidence type="ECO:0000313" key="2">
    <source>
        <dbReference type="EMBL" id="EAU93492.1"/>
    </source>
</evidence>
<dbReference type="STRING" id="240176.A8N0B8"/>
<gene>
    <name evidence="2" type="ORF">CC1G_12156</name>
</gene>
<dbReference type="KEGG" id="cci:CC1G_12156"/>